<keyword evidence="2" id="KW-1133">Transmembrane helix</keyword>
<keyword evidence="4" id="KW-1185">Reference proteome</keyword>
<proteinExistence type="predicted"/>
<keyword evidence="2" id="KW-0812">Transmembrane</keyword>
<feature type="compositionally biased region" description="Basic and acidic residues" evidence="1">
    <location>
        <begin position="72"/>
        <end position="90"/>
    </location>
</feature>
<dbReference type="KEGG" id="vil:CFK37_13840"/>
<protein>
    <submittedName>
        <fullName evidence="3">Uncharacterized protein</fullName>
    </submittedName>
</protein>
<keyword evidence="2" id="KW-0472">Membrane</keyword>
<feature type="region of interest" description="Disordered" evidence="1">
    <location>
        <begin position="33"/>
        <end position="54"/>
    </location>
</feature>
<name>A0A220U4F4_9BACI</name>
<dbReference type="EMBL" id="CP022315">
    <property type="protein sequence ID" value="ASK63154.1"/>
    <property type="molecule type" value="Genomic_DNA"/>
</dbReference>
<sequence length="149" mass="16650">MDVLFETLFGNLVVILAIIGGIAKFIKDRNKKDVKKPYSTPKPSPIPSGGGYQQTNYEEIKESTISVPSMQERMDSNKHRAVRNGEHDALAKSTLRKPSAGSNRRSHMRKQITSNLSRQGLVNGVIMYEVLGPPRATKPYKSVIAERRK</sequence>
<dbReference type="Proteomes" id="UP000198312">
    <property type="component" value="Chromosome"/>
</dbReference>
<accession>A0A220U4F4</accession>
<evidence type="ECO:0000256" key="2">
    <source>
        <dbReference type="SAM" id="Phobius"/>
    </source>
</evidence>
<dbReference type="OrthoDB" id="2692154at2"/>
<feature type="region of interest" description="Disordered" evidence="1">
    <location>
        <begin position="69"/>
        <end position="111"/>
    </location>
</feature>
<reference evidence="3 4" key="1">
    <citation type="submission" date="2017-07" db="EMBL/GenBank/DDBJ databases">
        <title>Virgibacillus sp. LM2416.</title>
        <authorList>
            <person name="Tak E.J."/>
            <person name="Bae J.-W."/>
        </authorList>
    </citation>
    <scope>NUCLEOTIDE SEQUENCE [LARGE SCALE GENOMIC DNA]</scope>
    <source>
        <strain evidence="3 4">LM2416</strain>
    </source>
</reference>
<organism evidence="3 4">
    <name type="scientific">Virgibacillus phasianinus</name>
    <dbReference type="NCBI Taxonomy" id="2017483"/>
    <lineage>
        <taxon>Bacteria</taxon>
        <taxon>Bacillati</taxon>
        <taxon>Bacillota</taxon>
        <taxon>Bacilli</taxon>
        <taxon>Bacillales</taxon>
        <taxon>Bacillaceae</taxon>
        <taxon>Virgibacillus</taxon>
    </lineage>
</organism>
<gene>
    <name evidence="3" type="ORF">CFK37_13840</name>
</gene>
<evidence type="ECO:0000313" key="3">
    <source>
        <dbReference type="EMBL" id="ASK63154.1"/>
    </source>
</evidence>
<evidence type="ECO:0000256" key="1">
    <source>
        <dbReference type="SAM" id="MobiDB-lite"/>
    </source>
</evidence>
<dbReference type="RefSeq" id="WP_089062413.1">
    <property type="nucleotide sequence ID" value="NZ_CP022315.1"/>
</dbReference>
<evidence type="ECO:0000313" key="4">
    <source>
        <dbReference type="Proteomes" id="UP000198312"/>
    </source>
</evidence>
<feature type="transmembrane region" description="Helical" evidence="2">
    <location>
        <begin position="6"/>
        <end position="26"/>
    </location>
</feature>
<dbReference type="AlphaFoldDB" id="A0A220U4F4"/>